<evidence type="ECO:0000256" key="9">
    <source>
        <dbReference type="ARBA" id="ARBA00048248"/>
    </source>
</evidence>
<feature type="short sequence motif" description="'HIGH' region" evidence="11">
    <location>
        <begin position="44"/>
        <end position="53"/>
    </location>
</feature>
<dbReference type="EMBL" id="FMTP01000007">
    <property type="protein sequence ID" value="SCW92502.1"/>
    <property type="molecule type" value="Genomic_DNA"/>
</dbReference>
<comment type="catalytic activity">
    <reaction evidence="9 11">
        <text>tRNA(Tyr) + L-tyrosine + ATP = L-tyrosyl-tRNA(Tyr) + AMP + diphosphate + H(+)</text>
        <dbReference type="Rhea" id="RHEA:10220"/>
        <dbReference type="Rhea" id="RHEA-COMP:9706"/>
        <dbReference type="Rhea" id="RHEA-COMP:9707"/>
        <dbReference type="ChEBI" id="CHEBI:15378"/>
        <dbReference type="ChEBI" id="CHEBI:30616"/>
        <dbReference type="ChEBI" id="CHEBI:33019"/>
        <dbReference type="ChEBI" id="CHEBI:58315"/>
        <dbReference type="ChEBI" id="CHEBI:78442"/>
        <dbReference type="ChEBI" id="CHEBI:78536"/>
        <dbReference type="ChEBI" id="CHEBI:456215"/>
        <dbReference type="EC" id="6.1.1.1"/>
    </reaction>
</comment>
<keyword evidence="5 11" id="KW-0067">ATP-binding</keyword>
<evidence type="ECO:0000256" key="1">
    <source>
        <dbReference type="ARBA" id="ARBA00004496"/>
    </source>
</evidence>
<dbReference type="RefSeq" id="WP_091443005.1">
    <property type="nucleotide sequence ID" value="NZ_FMTP01000007.1"/>
</dbReference>
<dbReference type="PANTHER" id="PTHR11766:SF0">
    <property type="entry name" value="TYROSINE--TRNA LIGASE, MITOCHONDRIAL"/>
    <property type="match status" value="1"/>
</dbReference>
<dbReference type="Pfam" id="PF22421">
    <property type="entry name" value="SYY_C-terminal"/>
    <property type="match status" value="1"/>
</dbReference>
<evidence type="ECO:0000256" key="10">
    <source>
        <dbReference type="ARBA" id="ARBA00060965"/>
    </source>
</evidence>
<evidence type="ECO:0000256" key="11">
    <source>
        <dbReference type="HAMAP-Rule" id="MF_02006"/>
    </source>
</evidence>
<feature type="binding site" evidence="11">
    <location>
        <position position="39"/>
    </location>
    <ligand>
        <name>L-tyrosine</name>
        <dbReference type="ChEBI" id="CHEBI:58315"/>
    </ligand>
</feature>
<accession>A0A1G4UFT3</accession>
<keyword evidence="3 11" id="KW-0436">Ligase</keyword>
<dbReference type="NCBIfam" id="TIGR00234">
    <property type="entry name" value="tyrS"/>
    <property type="match status" value="1"/>
</dbReference>
<dbReference type="SUPFAM" id="SSF52374">
    <property type="entry name" value="Nucleotidylyl transferase"/>
    <property type="match status" value="1"/>
</dbReference>
<comment type="similarity">
    <text evidence="10 11">Belongs to the class-I aminoacyl-tRNA synthetase family. TyrS type 1 subfamily.</text>
</comment>
<dbReference type="Gene3D" id="3.40.50.620">
    <property type="entry name" value="HUPs"/>
    <property type="match status" value="1"/>
</dbReference>
<evidence type="ECO:0000256" key="12">
    <source>
        <dbReference type="PROSITE-ProRule" id="PRU00182"/>
    </source>
</evidence>
<keyword evidence="2 11" id="KW-0963">Cytoplasm</keyword>
<dbReference type="PANTHER" id="PTHR11766">
    <property type="entry name" value="TYROSYL-TRNA SYNTHETASE"/>
    <property type="match status" value="1"/>
</dbReference>
<dbReference type="Proteomes" id="UP000198889">
    <property type="component" value="Unassembled WGS sequence"/>
</dbReference>
<dbReference type="GO" id="GO:0042803">
    <property type="term" value="F:protein homodimerization activity"/>
    <property type="evidence" value="ECO:0007669"/>
    <property type="project" value="UniProtKB-ARBA"/>
</dbReference>
<dbReference type="GO" id="GO:0005524">
    <property type="term" value="F:ATP binding"/>
    <property type="evidence" value="ECO:0007669"/>
    <property type="project" value="UniProtKB-UniRule"/>
</dbReference>
<sequence length="419" mass="45933">MSTFKSDFLRTLSERGFIHQISDEQGLDTLFAKETVTAYIGFDPTAPSLHAGGLIQIMMLHWLQKTGHRAVSLMGGGTGMVGDPSFKDDARQLMTVDTIEANIASIKRVFSNYLSYGEGPTDALMINNADWLRDLNYLEFLRDVGRHFSVNRMLSFDSVKTRLDREQSLSFLEFNYMILQAYDFVELSKRHGVRLQMGGSDQWGNIVNGIDLGHRMGTPQLYALTSPLLTTASGAKMGKSLNGAVWLNADMLGPYEFWQYWRNTEDADVERFLKLYTTLPMDEIARLAQEAQGSAINEVKKLLATEITALLHGRAAAEAAAETARKTFEEGGIAADLPSVNVPAAELAAGIGVLAAFAEKTGLVASNGEARRQVKGGGLKVNDATVTDEKAVLTERDLTPEGVIKLSLGKKKHVLLKPV</sequence>
<evidence type="ECO:0000256" key="6">
    <source>
        <dbReference type="ARBA" id="ARBA00022884"/>
    </source>
</evidence>
<proteinExistence type="inferred from homology"/>
<dbReference type="FunFam" id="3.40.50.620:FF:000008">
    <property type="entry name" value="Tyrosine--tRNA ligase"/>
    <property type="match status" value="1"/>
</dbReference>
<dbReference type="STRING" id="177413.SAMN05660859_3861"/>
<dbReference type="EC" id="6.1.1.1" evidence="11"/>
<dbReference type="FunFam" id="1.10.240.10:FF:000001">
    <property type="entry name" value="Tyrosine--tRNA ligase"/>
    <property type="match status" value="1"/>
</dbReference>
<dbReference type="PRINTS" id="PR01040">
    <property type="entry name" value="TRNASYNTHTYR"/>
</dbReference>
<dbReference type="InterPro" id="IPR014729">
    <property type="entry name" value="Rossmann-like_a/b/a_fold"/>
</dbReference>
<evidence type="ECO:0000256" key="3">
    <source>
        <dbReference type="ARBA" id="ARBA00022598"/>
    </source>
</evidence>
<dbReference type="InterPro" id="IPR002307">
    <property type="entry name" value="Tyr-tRNA-ligase"/>
</dbReference>
<evidence type="ECO:0000256" key="8">
    <source>
        <dbReference type="ARBA" id="ARBA00023146"/>
    </source>
</evidence>
<dbReference type="InterPro" id="IPR054608">
    <property type="entry name" value="SYY-like_C"/>
</dbReference>
<dbReference type="Gene3D" id="1.10.240.10">
    <property type="entry name" value="Tyrosyl-Transfer RNA Synthetase"/>
    <property type="match status" value="1"/>
</dbReference>
<feature type="binding site" evidence="11">
    <location>
        <position position="180"/>
    </location>
    <ligand>
        <name>L-tyrosine</name>
        <dbReference type="ChEBI" id="CHEBI:58315"/>
    </ligand>
</feature>
<feature type="binding site" evidence="11">
    <location>
        <position position="239"/>
    </location>
    <ligand>
        <name>ATP</name>
        <dbReference type="ChEBI" id="CHEBI:30616"/>
    </ligand>
</feature>
<dbReference type="InterPro" id="IPR001412">
    <property type="entry name" value="aa-tRNA-synth_I_CS"/>
</dbReference>
<keyword evidence="6 12" id="KW-0694">RNA-binding</keyword>
<keyword evidence="7 11" id="KW-0648">Protein biosynthesis</keyword>
<dbReference type="InterPro" id="IPR024107">
    <property type="entry name" value="Tyr-tRNA-ligase_bac_1"/>
</dbReference>
<name>A0A1G4UFT3_9HYPH</name>
<feature type="binding site" evidence="11">
    <location>
        <position position="176"/>
    </location>
    <ligand>
        <name>L-tyrosine</name>
        <dbReference type="ChEBI" id="CHEBI:58315"/>
    </ligand>
</feature>
<dbReference type="InterPro" id="IPR024088">
    <property type="entry name" value="Tyr-tRNA-ligase_bac-type"/>
</dbReference>
<dbReference type="InterPro" id="IPR002305">
    <property type="entry name" value="aa-tRNA-synth_Ic"/>
</dbReference>
<dbReference type="Pfam" id="PF00579">
    <property type="entry name" value="tRNA-synt_1b"/>
    <property type="match status" value="1"/>
</dbReference>
<dbReference type="Gene3D" id="3.10.290.10">
    <property type="entry name" value="RNA-binding S4 domain"/>
    <property type="match status" value="1"/>
</dbReference>
<evidence type="ECO:0000256" key="2">
    <source>
        <dbReference type="ARBA" id="ARBA00022490"/>
    </source>
</evidence>
<keyword evidence="15" id="KW-1185">Reference proteome</keyword>
<gene>
    <name evidence="11" type="primary">tyrS</name>
    <name evidence="14" type="ORF">SAMN05660859_3861</name>
</gene>
<reference evidence="15" key="1">
    <citation type="submission" date="2016-10" db="EMBL/GenBank/DDBJ databases">
        <authorList>
            <person name="Varghese N."/>
            <person name="Submissions S."/>
        </authorList>
    </citation>
    <scope>NUCLEOTIDE SEQUENCE [LARGE SCALE GENOMIC DNA]</scope>
    <source>
        <strain evidence="15">CGMCC 1.1761</strain>
    </source>
</reference>
<organism evidence="14 15">
    <name type="scientific">Ancylobacter rudongensis</name>
    <dbReference type="NCBI Taxonomy" id="177413"/>
    <lineage>
        <taxon>Bacteria</taxon>
        <taxon>Pseudomonadati</taxon>
        <taxon>Pseudomonadota</taxon>
        <taxon>Alphaproteobacteria</taxon>
        <taxon>Hyphomicrobiales</taxon>
        <taxon>Xanthobacteraceae</taxon>
        <taxon>Ancylobacter</taxon>
    </lineage>
</organism>
<dbReference type="GO" id="GO:0005829">
    <property type="term" value="C:cytosol"/>
    <property type="evidence" value="ECO:0007669"/>
    <property type="project" value="TreeGrafter"/>
</dbReference>
<dbReference type="HAMAP" id="MF_02006">
    <property type="entry name" value="Tyr_tRNA_synth_type1"/>
    <property type="match status" value="1"/>
</dbReference>
<evidence type="ECO:0000256" key="5">
    <source>
        <dbReference type="ARBA" id="ARBA00022840"/>
    </source>
</evidence>
<evidence type="ECO:0000256" key="4">
    <source>
        <dbReference type="ARBA" id="ARBA00022741"/>
    </source>
</evidence>
<dbReference type="GO" id="GO:0003723">
    <property type="term" value="F:RNA binding"/>
    <property type="evidence" value="ECO:0007669"/>
    <property type="project" value="UniProtKB-KW"/>
</dbReference>
<dbReference type="CDD" id="cd00165">
    <property type="entry name" value="S4"/>
    <property type="match status" value="1"/>
</dbReference>
<protein>
    <recommendedName>
        <fullName evidence="11">Tyrosine--tRNA ligase</fullName>
        <ecNumber evidence="11">6.1.1.1</ecNumber>
    </recommendedName>
    <alternativeName>
        <fullName evidence="11">Tyrosyl-tRNA synthetase</fullName>
        <shortName evidence="11">TyrRS</shortName>
    </alternativeName>
</protein>
<dbReference type="GO" id="GO:0004831">
    <property type="term" value="F:tyrosine-tRNA ligase activity"/>
    <property type="evidence" value="ECO:0007669"/>
    <property type="project" value="UniProtKB-UniRule"/>
</dbReference>
<dbReference type="PROSITE" id="PS00178">
    <property type="entry name" value="AA_TRNA_LIGASE_I"/>
    <property type="match status" value="1"/>
</dbReference>
<keyword evidence="8 11" id="KW-0030">Aminoacyl-tRNA synthetase</keyword>
<comment type="subcellular location">
    <subcellularLocation>
        <location evidence="1 11">Cytoplasm</location>
    </subcellularLocation>
</comment>
<evidence type="ECO:0000256" key="7">
    <source>
        <dbReference type="ARBA" id="ARBA00022917"/>
    </source>
</evidence>
<evidence type="ECO:0000259" key="13">
    <source>
        <dbReference type="Pfam" id="PF22421"/>
    </source>
</evidence>
<dbReference type="PROSITE" id="PS50889">
    <property type="entry name" value="S4"/>
    <property type="match status" value="1"/>
</dbReference>
<dbReference type="CDD" id="cd00805">
    <property type="entry name" value="TyrRS_core"/>
    <property type="match status" value="1"/>
</dbReference>
<keyword evidence="4 11" id="KW-0547">Nucleotide-binding</keyword>
<dbReference type="GO" id="GO:0006437">
    <property type="term" value="P:tyrosyl-tRNA aminoacylation"/>
    <property type="evidence" value="ECO:0007669"/>
    <property type="project" value="UniProtKB-UniRule"/>
</dbReference>
<feature type="domain" description="Tyrosine--tRNA ligase SYY-like C-terminal" evidence="13">
    <location>
        <begin position="341"/>
        <end position="415"/>
    </location>
</feature>
<dbReference type="AlphaFoldDB" id="A0A1G4UFT3"/>
<evidence type="ECO:0000313" key="15">
    <source>
        <dbReference type="Proteomes" id="UP000198889"/>
    </source>
</evidence>
<comment type="subunit">
    <text evidence="11">Homodimer.</text>
</comment>
<dbReference type="InterPro" id="IPR036986">
    <property type="entry name" value="S4_RNA-bd_sf"/>
</dbReference>
<dbReference type="SUPFAM" id="SSF55174">
    <property type="entry name" value="Alpha-L RNA-binding motif"/>
    <property type="match status" value="1"/>
</dbReference>
<evidence type="ECO:0000313" key="14">
    <source>
        <dbReference type="EMBL" id="SCW92502.1"/>
    </source>
</evidence>
<feature type="short sequence motif" description="'KMSKS' region" evidence="11">
    <location>
        <begin position="236"/>
        <end position="240"/>
    </location>
</feature>
<comment type="function">
    <text evidence="11">Catalyzes the attachment of tyrosine to tRNA(Tyr) in a two-step reaction: tyrosine is first activated by ATP to form Tyr-AMP and then transferred to the acceptor end of tRNA(Tyr).</text>
</comment>